<organism evidence="9 10">
    <name type="scientific">Chondromyces apiculatus DSM 436</name>
    <dbReference type="NCBI Taxonomy" id="1192034"/>
    <lineage>
        <taxon>Bacteria</taxon>
        <taxon>Pseudomonadati</taxon>
        <taxon>Myxococcota</taxon>
        <taxon>Polyangia</taxon>
        <taxon>Polyangiales</taxon>
        <taxon>Polyangiaceae</taxon>
        <taxon>Chondromyces</taxon>
    </lineage>
</organism>
<dbReference type="AlphaFoldDB" id="A0A017SZJ6"/>
<evidence type="ECO:0000256" key="5">
    <source>
        <dbReference type="ARBA" id="ARBA00023004"/>
    </source>
</evidence>
<keyword evidence="5" id="KW-0408">Iron</keyword>
<evidence type="ECO:0000313" key="9">
    <source>
        <dbReference type="EMBL" id="EYF02177.1"/>
    </source>
</evidence>
<keyword evidence="2" id="KW-0949">S-adenosyl-L-methionine</keyword>
<feature type="domain" description="Radical SAM core" evidence="8">
    <location>
        <begin position="743"/>
        <end position="966"/>
    </location>
</feature>
<dbReference type="CDD" id="cd01335">
    <property type="entry name" value="Radical_SAM"/>
    <property type="match status" value="1"/>
</dbReference>
<dbReference type="InterPro" id="IPR007197">
    <property type="entry name" value="rSAM"/>
</dbReference>
<dbReference type="GO" id="GO:0016798">
    <property type="term" value="F:hydrolase activity, acting on glycosyl bonds"/>
    <property type="evidence" value="ECO:0007669"/>
    <property type="project" value="UniProtKB-KW"/>
</dbReference>
<accession>A0A017SZJ6</accession>
<evidence type="ECO:0000256" key="7">
    <source>
        <dbReference type="ARBA" id="ARBA00023295"/>
    </source>
</evidence>
<dbReference type="Proteomes" id="UP000019678">
    <property type="component" value="Unassembled WGS sequence"/>
</dbReference>
<proteinExistence type="predicted"/>
<sequence length="1074" mass="116450">MRRHLATLHLPDEGQVVFRHRPSRPVPFVDLRGDLTHWYHADPMRPVGDGHFEAVARLSAGIYGYKFALIDGGWELDAHNPRTRSVDGVQNSVLSVGGAAEPVLHAPARPWLFREDDGRVCVRAGLRRGHGEALTVRWDEGDGPRTATMALAAEEDEHLLFEVHLPASAQKLEYLFLLDDGRPVGREGGAAQAFRPEPRTLSLAPLAAPAWWREAVLYTIFVDRFRRGGAGGAGGAGGDWSTTPLQGGAGALAAAPYPPRPPEQGRAGGDLAGIVEALDHLADLGVTALHLTPLALSTSSHRYDALDPRAVDPALGGDAALQRLLDAAHRRGLKVLFDLALTHVHRDFPPFVDVRARGPDSPYWHWFRATRWPFFEGLDPGYAHYQNGAWELPLLETAHEEVIEHLAATCAAWVARGADGLRIDAAADVPLGTLRRIAREVRRARPDAVLFGEVTPDNLHRWTAGLLDAATDFGAQKALDDWLVRGRGAARASALLLRRRFYRGGPGHSALAFTATHDQMRLRTRLGDPARARLGHLLVLLRAAIPALYYGDEVGLTSASAGASADASASASASASVDASAERAFEDVWPDRLPMEWDASRWNHETLALFRSALRLRRTTRALREGDELFLPAEAADDGPAPPHVLVLRRAAGAEIIDVLLNADASPCEVRLPEGAPSFAEPRLTLGAASVDTERGTVSLGPQAAIVLRRALPPEIDLAARELLRTSRARALTAFREGDLAPLALPVHLYVTVTERCNLRCRHCITAAPRRTREGTARTLKPWLVDALGEAFAAAEYVGFVHGGESLTAGIFPEVLAALQRARQGQPTDVHLLTNGMLLDGATARRIIALGVTSVAFSLDGATASTNDALREGGSFPTIITHVRETLAARRALGADLRVGISTVVSRSAVRELPDLGRLAMDLGVDWLKVEEMVPSTPLAAHELLSPHAPAVEEAMEALREALRGSPVVLVDHRAPPTGCACEARTRPELRAFREADDYANRARFNTCRMAWEQAAVDPDGTVHPIDYDHPPVGNLLQQSLLEIWNGEAMQALRADALRRVPRARRISCPTRND</sequence>
<dbReference type="PROSITE" id="PS51918">
    <property type="entry name" value="RADICAL_SAM"/>
    <property type="match status" value="1"/>
</dbReference>
<dbReference type="CDD" id="cd21109">
    <property type="entry name" value="SPASM"/>
    <property type="match status" value="1"/>
</dbReference>
<dbReference type="SUPFAM" id="SSF81296">
    <property type="entry name" value="E set domains"/>
    <property type="match status" value="1"/>
</dbReference>
<dbReference type="Pfam" id="PF00128">
    <property type="entry name" value="Alpha-amylase"/>
    <property type="match status" value="1"/>
</dbReference>
<keyword evidence="7" id="KW-0326">Glycosidase</keyword>
<dbReference type="OrthoDB" id="9810775at2"/>
<dbReference type="GO" id="GO:0005975">
    <property type="term" value="P:carbohydrate metabolic process"/>
    <property type="evidence" value="ECO:0007669"/>
    <property type="project" value="InterPro"/>
</dbReference>
<comment type="cofactor">
    <cofactor evidence="1">
        <name>[4Fe-4S] cluster</name>
        <dbReference type="ChEBI" id="CHEBI:49883"/>
    </cofactor>
</comment>
<evidence type="ECO:0000313" key="10">
    <source>
        <dbReference type="Proteomes" id="UP000019678"/>
    </source>
</evidence>
<evidence type="ECO:0000256" key="6">
    <source>
        <dbReference type="ARBA" id="ARBA00023014"/>
    </source>
</evidence>
<evidence type="ECO:0000256" key="3">
    <source>
        <dbReference type="ARBA" id="ARBA00022723"/>
    </source>
</evidence>
<dbReference type="InterPro" id="IPR013783">
    <property type="entry name" value="Ig-like_fold"/>
</dbReference>
<name>A0A017SZJ6_9BACT</name>
<dbReference type="Pfam" id="PF13186">
    <property type="entry name" value="SPASM"/>
    <property type="match status" value="1"/>
</dbReference>
<dbReference type="SUPFAM" id="SSF102114">
    <property type="entry name" value="Radical SAM enzymes"/>
    <property type="match status" value="1"/>
</dbReference>
<dbReference type="STRING" id="1192034.CAP_7388"/>
<reference evidence="9 10" key="1">
    <citation type="submission" date="2013-05" db="EMBL/GenBank/DDBJ databases">
        <title>Genome assembly of Chondromyces apiculatus DSM 436.</title>
        <authorList>
            <person name="Sharma G."/>
            <person name="Khatri I."/>
            <person name="Kaur C."/>
            <person name="Mayilraj S."/>
            <person name="Subramanian S."/>
        </authorList>
    </citation>
    <scope>NUCLEOTIDE SEQUENCE [LARGE SCALE GENOMIC DNA]</scope>
    <source>
        <strain evidence="9 10">DSM 436</strain>
    </source>
</reference>
<dbReference type="PANTHER" id="PTHR10357">
    <property type="entry name" value="ALPHA-AMYLASE FAMILY MEMBER"/>
    <property type="match status" value="1"/>
</dbReference>
<keyword evidence="4" id="KW-0378">Hydrolase</keyword>
<dbReference type="InterPro" id="IPR017853">
    <property type="entry name" value="GH"/>
</dbReference>
<keyword evidence="10" id="KW-1185">Reference proteome</keyword>
<dbReference type="SFLD" id="SFLDG01067">
    <property type="entry name" value="SPASM/twitch_domain_containing"/>
    <property type="match status" value="1"/>
</dbReference>
<keyword evidence="3" id="KW-0479">Metal-binding</keyword>
<dbReference type="Gene3D" id="3.20.20.80">
    <property type="entry name" value="Glycosidases"/>
    <property type="match status" value="1"/>
</dbReference>
<dbReference type="SMART" id="SM00729">
    <property type="entry name" value="Elp3"/>
    <property type="match status" value="1"/>
</dbReference>
<dbReference type="InterPro" id="IPR006047">
    <property type="entry name" value="GH13_cat_dom"/>
</dbReference>
<dbReference type="SUPFAM" id="SSF51445">
    <property type="entry name" value="(Trans)glycosidases"/>
    <property type="match status" value="1"/>
</dbReference>
<dbReference type="InterPro" id="IPR023885">
    <property type="entry name" value="4Fe4S-binding_SPASM_dom"/>
</dbReference>
<evidence type="ECO:0000256" key="4">
    <source>
        <dbReference type="ARBA" id="ARBA00022801"/>
    </source>
</evidence>
<dbReference type="RefSeq" id="WP_044248008.1">
    <property type="nucleotide sequence ID" value="NZ_ASRX01000065.1"/>
</dbReference>
<comment type="caution">
    <text evidence="9">The sequence shown here is derived from an EMBL/GenBank/DDBJ whole genome shotgun (WGS) entry which is preliminary data.</text>
</comment>
<dbReference type="InterPro" id="IPR006638">
    <property type="entry name" value="Elp3/MiaA/NifB-like_rSAM"/>
</dbReference>
<protein>
    <recommendedName>
        <fullName evidence="8">Radical SAM core domain-containing protein</fullName>
    </recommendedName>
</protein>
<dbReference type="InterPro" id="IPR013785">
    <property type="entry name" value="Aldolase_TIM"/>
</dbReference>
<dbReference type="Gene3D" id="2.60.40.10">
    <property type="entry name" value="Immunoglobulins"/>
    <property type="match status" value="1"/>
</dbReference>
<dbReference type="InterPro" id="IPR058240">
    <property type="entry name" value="rSAM_sf"/>
</dbReference>
<dbReference type="Pfam" id="PF04055">
    <property type="entry name" value="Radical_SAM"/>
    <property type="match status" value="1"/>
</dbReference>
<dbReference type="GO" id="GO:0051536">
    <property type="term" value="F:iron-sulfur cluster binding"/>
    <property type="evidence" value="ECO:0007669"/>
    <property type="project" value="UniProtKB-KW"/>
</dbReference>
<dbReference type="eggNOG" id="COG0535">
    <property type="taxonomic scope" value="Bacteria"/>
</dbReference>
<gene>
    <name evidence="9" type="ORF">CAP_7388</name>
</gene>
<dbReference type="eggNOG" id="COG0366">
    <property type="taxonomic scope" value="Bacteria"/>
</dbReference>
<dbReference type="GO" id="GO:0046872">
    <property type="term" value="F:metal ion binding"/>
    <property type="evidence" value="ECO:0007669"/>
    <property type="project" value="UniProtKB-KW"/>
</dbReference>
<dbReference type="CDD" id="cd02859">
    <property type="entry name" value="E_set_AMPKbeta_like_N"/>
    <property type="match status" value="1"/>
</dbReference>
<keyword evidence="6" id="KW-0411">Iron-sulfur</keyword>
<dbReference type="SMART" id="SM00642">
    <property type="entry name" value="Aamy"/>
    <property type="match status" value="1"/>
</dbReference>
<dbReference type="InterPro" id="IPR014756">
    <property type="entry name" value="Ig_E-set"/>
</dbReference>
<dbReference type="EMBL" id="ASRX01000065">
    <property type="protein sequence ID" value="EYF02177.1"/>
    <property type="molecule type" value="Genomic_DNA"/>
</dbReference>
<dbReference type="Gene3D" id="3.20.20.70">
    <property type="entry name" value="Aldolase class I"/>
    <property type="match status" value="2"/>
</dbReference>
<evidence type="ECO:0000259" key="8">
    <source>
        <dbReference type="PROSITE" id="PS51918"/>
    </source>
</evidence>
<dbReference type="PANTHER" id="PTHR10357:SF210">
    <property type="entry name" value="MALTODEXTRIN GLUCOSIDASE"/>
    <property type="match status" value="1"/>
</dbReference>
<evidence type="ECO:0000256" key="2">
    <source>
        <dbReference type="ARBA" id="ARBA00022691"/>
    </source>
</evidence>
<evidence type="ECO:0000256" key="1">
    <source>
        <dbReference type="ARBA" id="ARBA00001966"/>
    </source>
</evidence>
<dbReference type="SFLD" id="SFLDS00029">
    <property type="entry name" value="Radical_SAM"/>
    <property type="match status" value="1"/>
</dbReference>